<name>A0ACC3CFF3_PYRYE</name>
<protein>
    <submittedName>
        <fullName evidence="1">Uncharacterized protein</fullName>
    </submittedName>
</protein>
<organism evidence="1 2">
    <name type="scientific">Pyropia yezoensis</name>
    <name type="common">Susabi-nori</name>
    <name type="synonym">Porphyra yezoensis</name>
    <dbReference type="NCBI Taxonomy" id="2788"/>
    <lineage>
        <taxon>Eukaryota</taxon>
        <taxon>Rhodophyta</taxon>
        <taxon>Bangiophyceae</taxon>
        <taxon>Bangiales</taxon>
        <taxon>Bangiaceae</taxon>
        <taxon>Pyropia</taxon>
    </lineage>
</organism>
<evidence type="ECO:0000313" key="2">
    <source>
        <dbReference type="Proteomes" id="UP000798662"/>
    </source>
</evidence>
<keyword evidence="2" id="KW-1185">Reference proteome</keyword>
<reference evidence="1" key="1">
    <citation type="submission" date="2019-11" db="EMBL/GenBank/DDBJ databases">
        <title>Nori genome reveals adaptations in red seaweeds to the harsh intertidal environment.</title>
        <authorList>
            <person name="Wang D."/>
            <person name="Mao Y."/>
        </authorList>
    </citation>
    <scope>NUCLEOTIDE SEQUENCE</scope>
    <source>
        <tissue evidence="1">Gametophyte</tissue>
    </source>
</reference>
<dbReference type="EMBL" id="CM020620">
    <property type="protein sequence ID" value="KAK1868996.1"/>
    <property type="molecule type" value="Genomic_DNA"/>
</dbReference>
<accession>A0ACC3CFF3</accession>
<comment type="caution">
    <text evidence="1">The sequence shown here is derived from an EMBL/GenBank/DDBJ whole genome shotgun (WGS) entry which is preliminary data.</text>
</comment>
<dbReference type="Proteomes" id="UP000798662">
    <property type="component" value="Chromosome 3"/>
</dbReference>
<gene>
    <name evidence="1" type="ORF">I4F81_011478</name>
</gene>
<proteinExistence type="predicted"/>
<sequence>MNRRDPLDGDGGPAAGGDADGSGLDAFVYGGRPPLNAAVGRTIPPSMEAVWAASVAAEAPPAHGNHGPAAGESSNPSSTPAEQKPLSGRPSDAHSLKWAPFGYEILPASEAGTGSGGGVAHGDDGPSGGGGGGGKRSGKCSYGSDRGLVCVSSFPPELTPRVSLSRSLIRSNDGGVHRWNKSWLFPEVTVRVDPVPATASATSVQVLVVTSPANPSADGPATAAGGSEGTVENAGLGTSDTSRVVRPCRQQTLVNGEAIFTRLRLRATSYALGGRRFSLVVVLFDARGAVLSSIVSSPFLVHARIDGAPPRCRWSTPRTRRSSRSGAYNFSAFDVDTFSRVYVKKSSVKGNGAASTVEEVIDNSAVGLLRYFTAPNIRNKSRHPLLLVVRFSAALLLSRDVERYPVFDDDAATAFIAACGTVLPNAVDRDAGVPGVETTPLVPWILSLRSPAGAVGASAGGGGAGGSGTGGDIADAACSEARAVLRLRDMLGNLRGPAVGWVADATVLPPRYTETADTGLMQRVYTRLRALADAAGPVKEPIVGGRGSIGGGGGGRLPRKRPPSGSADDSVVDRKPPRQMLPPSVVGEQSHYAAILGRVPPSGSGGCSGSPRGATHHAVAAEVAVLDGGTEFNPRLPIHCSFDAAFRKCHSLLNGVADALQQEATAAFSSGIQDNGRGLVIALKAMKAALRGHHLEEKLLYDALRSRTPGVCESYVIDQLRSVERLDELDVMIRSVVADVNKLSDGGPAGAPAMGAELFMKSSHFTRLIAEKCSKEEDHLLPYFFRRFSLPELSNLLYVLEVSLAEAVTREREAAASESQSGERASGRF</sequence>
<evidence type="ECO:0000313" key="1">
    <source>
        <dbReference type="EMBL" id="KAK1868996.1"/>
    </source>
</evidence>